<dbReference type="InterPro" id="IPR052061">
    <property type="entry name" value="PTE-AB_protein"/>
</dbReference>
<dbReference type="AlphaFoldDB" id="S3C8U4"/>
<protein>
    <submittedName>
        <fullName evidence="1">Thioesterase family protein</fullName>
    </submittedName>
</protein>
<name>S3C8U4_OPHP1</name>
<dbReference type="eggNOG" id="KOG4781">
    <property type="taxonomic scope" value="Eukaryota"/>
</dbReference>
<evidence type="ECO:0000313" key="2">
    <source>
        <dbReference type="Proteomes" id="UP000016923"/>
    </source>
</evidence>
<proteinExistence type="predicted"/>
<dbReference type="PANTHER" id="PTHR47260:SF1">
    <property type="entry name" value="UPF0644 PROTEIN PB2B4.06"/>
    <property type="match status" value="1"/>
</dbReference>
<dbReference type="PANTHER" id="PTHR47260">
    <property type="entry name" value="UPF0644 PROTEIN PB2B4.06"/>
    <property type="match status" value="1"/>
</dbReference>
<gene>
    <name evidence="1" type="ORF">F503_01149</name>
</gene>
<organism evidence="1 2">
    <name type="scientific">Ophiostoma piceae (strain UAMH 11346)</name>
    <name type="common">Sap stain fungus</name>
    <dbReference type="NCBI Taxonomy" id="1262450"/>
    <lineage>
        <taxon>Eukaryota</taxon>
        <taxon>Fungi</taxon>
        <taxon>Dikarya</taxon>
        <taxon>Ascomycota</taxon>
        <taxon>Pezizomycotina</taxon>
        <taxon>Sordariomycetes</taxon>
        <taxon>Sordariomycetidae</taxon>
        <taxon>Ophiostomatales</taxon>
        <taxon>Ophiostomataceae</taxon>
        <taxon>Ophiostoma</taxon>
    </lineage>
</organism>
<keyword evidence="2" id="KW-1185">Reference proteome</keyword>
<dbReference type="Proteomes" id="UP000016923">
    <property type="component" value="Unassembled WGS sequence"/>
</dbReference>
<accession>S3C8U4</accession>
<dbReference type="OrthoDB" id="506431at2759"/>
<dbReference type="OMA" id="WEPYADF"/>
<dbReference type="InterPro" id="IPR029069">
    <property type="entry name" value="HotDog_dom_sf"/>
</dbReference>
<dbReference type="SUPFAM" id="SSF54637">
    <property type="entry name" value="Thioesterase/thiol ester dehydrase-isomerase"/>
    <property type="match status" value="1"/>
</dbReference>
<sequence>MAPSIARSAVAGLLRSSTGSSTSRMVARMTPGIMTARSASALTRSSGRLSLTQQASLRVQSPQLRLLPLVPRRCVQSQQIPPQFQQFSSPPPPPPRMRFRIFTLNRCLFLFATTISYYLTNAYINTAFFGKLYGSKAETPEEVIHAANVQRQRLAFSDTIDVVKAMKSDPDWEEWQLDASDGPASESAAATDRVRLTLGPMGGVDGMGGGHRIFCNNTTGTITSIVFIGQSLSGWPLVVHGGALATILDEALGRCAIYLLEAGTAVTARLELSYKKVSLTNNYFVVTCSPELEEGTQLNGGKLARRKMWCNAKLAQVSKEGKTGPANVEARALFVVPQSYNLPKVEKRF</sequence>
<reference evidence="1 2" key="1">
    <citation type="journal article" date="2013" name="BMC Genomics">
        <title>The genome and transcriptome of the pine saprophyte Ophiostoma piceae, and a comparison with the bark beetle-associated pine pathogen Grosmannia clavigera.</title>
        <authorList>
            <person name="Haridas S."/>
            <person name="Wang Y."/>
            <person name="Lim L."/>
            <person name="Massoumi Alamouti S."/>
            <person name="Jackman S."/>
            <person name="Docking R."/>
            <person name="Robertson G."/>
            <person name="Birol I."/>
            <person name="Bohlmann J."/>
            <person name="Breuil C."/>
        </authorList>
    </citation>
    <scope>NUCLEOTIDE SEQUENCE [LARGE SCALE GENOMIC DNA]</scope>
    <source>
        <strain evidence="1 2">UAMH 11346</strain>
    </source>
</reference>
<dbReference type="VEuPathDB" id="FungiDB:F503_01149"/>
<evidence type="ECO:0000313" key="1">
    <source>
        <dbReference type="EMBL" id="EPE08366.1"/>
    </source>
</evidence>
<dbReference type="EMBL" id="KE148149">
    <property type="protein sequence ID" value="EPE08366.1"/>
    <property type="molecule type" value="Genomic_DNA"/>
</dbReference>
<dbReference type="Gene3D" id="3.10.129.10">
    <property type="entry name" value="Hotdog Thioesterase"/>
    <property type="match status" value="1"/>
</dbReference>
<dbReference type="HOGENOM" id="CLU_052827_0_2_1"/>